<name>A0A921RHW9_SORBI</name>
<feature type="domain" description="KIB1-4 beta-propeller" evidence="1">
    <location>
        <begin position="22"/>
        <end position="294"/>
    </location>
</feature>
<organism evidence="2 3">
    <name type="scientific">Sorghum bicolor</name>
    <name type="common">Sorghum</name>
    <name type="synonym">Sorghum vulgare</name>
    <dbReference type="NCBI Taxonomy" id="4558"/>
    <lineage>
        <taxon>Eukaryota</taxon>
        <taxon>Viridiplantae</taxon>
        <taxon>Streptophyta</taxon>
        <taxon>Embryophyta</taxon>
        <taxon>Tracheophyta</taxon>
        <taxon>Spermatophyta</taxon>
        <taxon>Magnoliopsida</taxon>
        <taxon>Liliopsida</taxon>
        <taxon>Poales</taxon>
        <taxon>Poaceae</taxon>
        <taxon>PACMAD clade</taxon>
        <taxon>Panicoideae</taxon>
        <taxon>Andropogonodae</taxon>
        <taxon>Andropogoneae</taxon>
        <taxon>Sorghinae</taxon>
        <taxon>Sorghum</taxon>
    </lineage>
</organism>
<dbReference type="PANTHER" id="PTHR33127:SF85">
    <property type="entry name" value="OS11G0436500 PROTEIN"/>
    <property type="match status" value="1"/>
</dbReference>
<evidence type="ECO:0000259" key="1">
    <source>
        <dbReference type="Pfam" id="PF03478"/>
    </source>
</evidence>
<dbReference type="AlphaFoldDB" id="A0A921RHW9"/>
<reference evidence="2" key="1">
    <citation type="journal article" date="2019" name="BMC Genomics">
        <title>A new reference genome for Sorghum bicolor reveals high levels of sequence similarity between sweet and grain genotypes: implications for the genetics of sugar metabolism.</title>
        <authorList>
            <person name="Cooper E.A."/>
            <person name="Brenton Z.W."/>
            <person name="Flinn B.S."/>
            <person name="Jenkins J."/>
            <person name="Shu S."/>
            <person name="Flowers D."/>
            <person name="Luo F."/>
            <person name="Wang Y."/>
            <person name="Xia P."/>
            <person name="Barry K."/>
            <person name="Daum C."/>
            <person name="Lipzen A."/>
            <person name="Yoshinaga Y."/>
            <person name="Schmutz J."/>
            <person name="Saski C."/>
            <person name="Vermerris W."/>
            <person name="Kresovich S."/>
        </authorList>
    </citation>
    <scope>NUCLEOTIDE SEQUENCE</scope>
</reference>
<accession>A0A921RHW9</accession>
<evidence type="ECO:0000313" key="2">
    <source>
        <dbReference type="EMBL" id="KAG0540593.1"/>
    </source>
</evidence>
<dbReference type="InterPro" id="IPR005174">
    <property type="entry name" value="KIB1-4_b-propeller"/>
</dbReference>
<proteinExistence type="predicted"/>
<dbReference type="EMBL" id="CM027682">
    <property type="protein sequence ID" value="KAG0540593.1"/>
    <property type="molecule type" value="Genomic_DNA"/>
</dbReference>
<dbReference type="Proteomes" id="UP000807115">
    <property type="component" value="Chromosome 3"/>
</dbReference>
<comment type="caution">
    <text evidence="2">The sequence shown here is derived from an EMBL/GenBank/DDBJ whole genome shotgun (WGS) entry which is preliminary data.</text>
</comment>
<evidence type="ECO:0000313" key="3">
    <source>
        <dbReference type="Proteomes" id="UP000807115"/>
    </source>
</evidence>
<sequence length="316" mass="35108">MSPMLDLPCIAFHDYDHRSTVLFSISEHKHIVHGDADEVLRNKIICPTAQGLLLVRDPDTMATFLWNPLRSDDDKPLRLLSDAPAASSCVVILVEGCNDTFIWYCRPGAGDDHWEKYEYDIGSHVLRYPDGEEDQIQKDVICSIAAHGGKFYFDNAALTELCVIDFGTGASSPEPTLTTVAVDDTVTADGGDYGHGRHRPCRVFLVESGGDLYMVRLLFRLPDRGGDEIDRCCVNRMDFSTLKWCNVRDLGGRAFLLSRFYFGASCSAGGDHGGLLPDRVYFVLDRNKTLQVFDVQDGSYQLQKLDGDPKVVVASD</sequence>
<gene>
    <name evidence="2" type="ORF">BDA96_03G422400</name>
</gene>
<dbReference type="Pfam" id="PF03478">
    <property type="entry name" value="Beta-prop_KIB1-4"/>
    <property type="match status" value="1"/>
</dbReference>
<reference evidence="2" key="2">
    <citation type="submission" date="2020-10" db="EMBL/GenBank/DDBJ databases">
        <authorList>
            <person name="Cooper E.A."/>
            <person name="Brenton Z.W."/>
            <person name="Flinn B.S."/>
            <person name="Jenkins J."/>
            <person name="Shu S."/>
            <person name="Flowers D."/>
            <person name="Luo F."/>
            <person name="Wang Y."/>
            <person name="Xia P."/>
            <person name="Barry K."/>
            <person name="Daum C."/>
            <person name="Lipzen A."/>
            <person name="Yoshinaga Y."/>
            <person name="Schmutz J."/>
            <person name="Saski C."/>
            <person name="Vermerris W."/>
            <person name="Kresovich S."/>
        </authorList>
    </citation>
    <scope>NUCLEOTIDE SEQUENCE</scope>
</reference>
<protein>
    <recommendedName>
        <fullName evidence="1">KIB1-4 beta-propeller domain-containing protein</fullName>
    </recommendedName>
</protein>
<dbReference type="PANTHER" id="PTHR33127">
    <property type="entry name" value="TRANSMEMBRANE PROTEIN"/>
    <property type="match status" value="1"/>
</dbReference>